<sequence>MKILTVCGLGMGSSLILKMNVETVLQKNGIQASVEHMDVSSASSAQADLVITNSELVDNLRQLSCPVVVVNNYIDTQEITRALAQAGVLKEGA</sequence>
<dbReference type="RefSeq" id="WP_061495867.1">
    <property type="nucleotide sequence ID" value="NZ_CP115659.1"/>
</dbReference>
<feature type="domain" description="PTS EIIB type-2" evidence="3">
    <location>
        <begin position="1"/>
        <end position="91"/>
    </location>
</feature>
<dbReference type="Pfam" id="PF02302">
    <property type="entry name" value="PTS_IIB"/>
    <property type="match status" value="1"/>
</dbReference>
<dbReference type="CDD" id="cd05563">
    <property type="entry name" value="PTS_IIB_ascorbate"/>
    <property type="match status" value="1"/>
</dbReference>
<evidence type="ECO:0000256" key="1">
    <source>
        <dbReference type="ARBA" id="ARBA00022679"/>
    </source>
</evidence>
<dbReference type="OrthoDB" id="6603449at2"/>
<name>A0A1C4BQX4_9ENTR</name>
<keyword evidence="5" id="KW-1185">Reference proteome</keyword>
<keyword evidence="2" id="KW-0598">Phosphotransferase system</keyword>
<gene>
    <name evidence="4" type="ORF">GA0061071_105261</name>
</gene>
<dbReference type="EMBL" id="FMAY01000005">
    <property type="protein sequence ID" value="SCC09240.1"/>
    <property type="molecule type" value="Genomic_DNA"/>
</dbReference>
<dbReference type="GO" id="GO:0008982">
    <property type="term" value="F:protein-N(PI)-phosphohistidine-sugar phosphotransferase activity"/>
    <property type="evidence" value="ECO:0007669"/>
    <property type="project" value="InterPro"/>
</dbReference>
<protein>
    <submittedName>
        <fullName evidence="4">PTS system, ascorbate-specific IIB component</fullName>
    </submittedName>
</protein>
<keyword evidence="1" id="KW-0808">Transferase</keyword>
<dbReference type="AlphaFoldDB" id="A0A1C4BQX4"/>
<organism evidence="4 5">
    <name type="scientific">Kosakonia oryzendophytica</name>
    <dbReference type="NCBI Taxonomy" id="1005665"/>
    <lineage>
        <taxon>Bacteria</taxon>
        <taxon>Pseudomonadati</taxon>
        <taxon>Pseudomonadota</taxon>
        <taxon>Gammaproteobacteria</taxon>
        <taxon>Enterobacterales</taxon>
        <taxon>Enterobacteriaceae</taxon>
        <taxon>Kosakonia</taxon>
    </lineage>
</organism>
<reference evidence="5" key="1">
    <citation type="submission" date="2016-08" db="EMBL/GenBank/DDBJ databases">
        <authorList>
            <person name="Varghese N."/>
            <person name="Submissions Spin"/>
        </authorList>
    </citation>
    <scope>NUCLEOTIDE SEQUENCE [LARGE SCALE GENOMIC DNA]</scope>
    <source>
        <strain evidence="5">REICA_082</strain>
    </source>
</reference>
<evidence type="ECO:0000259" key="3">
    <source>
        <dbReference type="PROSITE" id="PS51099"/>
    </source>
</evidence>
<evidence type="ECO:0000313" key="4">
    <source>
        <dbReference type="EMBL" id="SCC09240.1"/>
    </source>
</evidence>
<dbReference type="InterPro" id="IPR003501">
    <property type="entry name" value="PTS_EIIB_2/3"/>
</dbReference>
<dbReference type="PROSITE" id="PS51099">
    <property type="entry name" value="PTS_EIIB_TYPE_2"/>
    <property type="match status" value="1"/>
</dbReference>
<dbReference type="Gene3D" id="3.40.50.2300">
    <property type="match status" value="1"/>
</dbReference>
<dbReference type="SUPFAM" id="SSF52794">
    <property type="entry name" value="PTS system IIB component-like"/>
    <property type="match status" value="1"/>
</dbReference>
<dbReference type="InterPro" id="IPR036095">
    <property type="entry name" value="PTS_EIIB-like_sf"/>
</dbReference>
<evidence type="ECO:0000256" key="2">
    <source>
        <dbReference type="ARBA" id="ARBA00022683"/>
    </source>
</evidence>
<dbReference type="Proteomes" id="UP000198975">
    <property type="component" value="Unassembled WGS sequence"/>
</dbReference>
<proteinExistence type="predicted"/>
<accession>A0A1C4BQX4</accession>
<dbReference type="InterPro" id="IPR013011">
    <property type="entry name" value="PTS_EIIB_2"/>
</dbReference>
<dbReference type="GO" id="GO:0009401">
    <property type="term" value="P:phosphoenolpyruvate-dependent sugar phosphotransferase system"/>
    <property type="evidence" value="ECO:0007669"/>
    <property type="project" value="UniProtKB-KW"/>
</dbReference>
<evidence type="ECO:0000313" key="5">
    <source>
        <dbReference type="Proteomes" id="UP000198975"/>
    </source>
</evidence>